<organism evidence="1 2">
    <name type="scientific">Luteimicrobium xylanilyticum</name>
    <dbReference type="NCBI Taxonomy" id="1133546"/>
    <lineage>
        <taxon>Bacteria</taxon>
        <taxon>Bacillati</taxon>
        <taxon>Actinomycetota</taxon>
        <taxon>Actinomycetes</taxon>
        <taxon>Micrococcales</taxon>
        <taxon>Luteimicrobium</taxon>
    </lineage>
</organism>
<dbReference type="Proteomes" id="UP000326702">
    <property type="component" value="Chromosome"/>
</dbReference>
<dbReference type="OrthoDB" id="101887at2"/>
<name>A0A5P9Q931_9MICO</name>
<accession>A0A5P9Q931</accession>
<reference evidence="1 2" key="1">
    <citation type="submission" date="2019-10" db="EMBL/GenBank/DDBJ databases">
        <title>Genome sequence of Luteimicrobium xylanilyticum HY-24.</title>
        <authorList>
            <person name="Kim D.Y."/>
            <person name="Park H.-Y."/>
        </authorList>
    </citation>
    <scope>NUCLEOTIDE SEQUENCE [LARGE SCALE GENOMIC DNA]</scope>
    <source>
        <strain evidence="1 2">HY-24</strain>
    </source>
</reference>
<sequence>MTPAFSERVATPRWRDDAVAWATGRLEAAGRAVTGPAEQPRVRPWSTQLVLPTDRGTVWFKANQPYFAFEAALQHVLADLVPGAVQAPLAVDPDHGWMLTADHGPSLGDDGPPTLDAWCGLVREGGRIQRALVPHRDLLLGAGLPDCPPERAVDWFDELRELLRALPPDHPGRLGTRDDARLDAARAEVVAASEVLAASGLPATWNHGDLHPGNAYAEAGAMRLFDLGDGQWSHPLEILLVPHLWLREQGLGAHASVVTDAWAEVWETQVDDELWSAARVVHAVNRSRTWWGWLDDTTPDELARYGAKPREQLLATLRPRSAPASP</sequence>
<dbReference type="AlphaFoldDB" id="A0A5P9Q931"/>
<dbReference type="RefSeq" id="WP_148284217.1">
    <property type="nucleotide sequence ID" value="NZ_BAABIH010000001.1"/>
</dbReference>
<dbReference type="InterPro" id="IPR011009">
    <property type="entry name" value="Kinase-like_dom_sf"/>
</dbReference>
<gene>
    <name evidence="1" type="ORF">KDY119_01061</name>
</gene>
<dbReference type="SUPFAM" id="SSF56112">
    <property type="entry name" value="Protein kinase-like (PK-like)"/>
    <property type="match status" value="1"/>
</dbReference>
<dbReference type="EMBL" id="CP045529">
    <property type="protein sequence ID" value="QFU97562.1"/>
    <property type="molecule type" value="Genomic_DNA"/>
</dbReference>
<protein>
    <submittedName>
        <fullName evidence="1">Uncharacterized protein</fullName>
    </submittedName>
</protein>
<evidence type="ECO:0000313" key="1">
    <source>
        <dbReference type="EMBL" id="QFU97562.1"/>
    </source>
</evidence>
<dbReference type="KEGG" id="lxl:KDY119_01061"/>
<keyword evidence="2" id="KW-1185">Reference proteome</keyword>
<evidence type="ECO:0000313" key="2">
    <source>
        <dbReference type="Proteomes" id="UP000326702"/>
    </source>
</evidence>
<proteinExistence type="predicted"/>